<sequence length="63" mass="7012">MTECGRQSRMAFCVIAGHPLWARGSRQHQMLDAPGQRRPTGRSTAAYRPSPFGTTLNPQRRAS</sequence>
<evidence type="ECO:0000313" key="2">
    <source>
        <dbReference type="EMBL" id="KAK4665779.1"/>
    </source>
</evidence>
<feature type="region of interest" description="Disordered" evidence="1">
    <location>
        <begin position="26"/>
        <end position="63"/>
    </location>
</feature>
<reference evidence="2 3" key="1">
    <citation type="journal article" date="2023" name="bioRxiv">
        <title>High-quality genome assemblies of four members of thePodospora anserinaspecies complex.</title>
        <authorList>
            <person name="Ament-Velasquez S.L."/>
            <person name="Vogan A.A."/>
            <person name="Wallerman O."/>
            <person name="Hartmann F."/>
            <person name="Gautier V."/>
            <person name="Silar P."/>
            <person name="Giraud T."/>
            <person name="Johannesson H."/>
        </authorList>
    </citation>
    <scope>NUCLEOTIDE SEQUENCE [LARGE SCALE GENOMIC DNA]</scope>
    <source>
        <strain evidence="2 3">CBS 411.78</strain>
    </source>
</reference>
<name>A0ABR0HCS4_9PEZI</name>
<dbReference type="GeneID" id="87926011"/>
<dbReference type="EMBL" id="JAFFHB010000005">
    <property type="protein sequence ID" value="KAK4665779.1"/>
    <property type="molecule type" value="Genomic_DNA"/>
</dbReference>
<evidence type="ECO:0000313" key="3">
    <source>
        <dbReference type="Proteomes" id="UP001326199"/>
    </source>
</evidence>
<evidence type="ECO:0000256" key="1">
    <source>
        <dbReference type="SAM" id="MobiDB-lite"/>
    </source>
</evidence>
<keyword evidence="3" id="KW-1185">Reference proteome</keyword>
<organism evidence="2 3">
    <name type="scientific">Podospora pseudopauciseta</name>
    <dbReference type="NCBI Taxonomy" id="2093780"/>
    <lineage>
        <taxon>Eukaryota</taxon>
        <taxon>Fungi</taxon>
        <taxon>Dikarya</taxon>
        <taxon>Ascomycota</taxon>
        <taxon>Pezizomycotina</taxon>
        <taxon>Sordariomycetes</taxon>
        <taxon>Sordariomycetidae</taxon>
        <taxon>Sordariales</taxon>
        <taxon>Podosporaceae</taxon>
        <taxon>Podospora</taxon>
    </lineage>
</organism>
<feature type="compositionally biased region" description="Polar residues" evidence="1">
    <location>
        <begin position="52"/>
        <end position="63"/>
    </location>
</feature>
<dbReference type="RefSeq" id="XP_062765745.1">
    <property type="nucleotide sequence ID" value="XM_062905913.1"/>
</dbReference>
<gene>
    <name evidence="2" type="ORF">QC763_0065990</name>
</gene>
<proteinExistence type="predicted"/>
<protein>
    <submittedName>
        <fullName evidence="2">Uncharacterized protein</fullName>
    </submittedName>
</protein>
<accession>A0ABR0HCS4</accession>
<dbReference type="Proteomes" id="UP001326199">
    <property type="component" value="Unassembled WGS sequence"/>
</dbReference>
<comment type="caution">
    <text evidence="2">The sequence shown here is derived from an EMBL/GenBank/DDBJ whole genome shotgun (WGS) entry which is preliminary data.</text>
</comment>